<evidence type="ECO:0000313" key="3">
    <source>
        <dbReference type="Proteomes" id="UP000435357"/>
    </source>
</evidence>
<dbReference type="Gene3D" id="1.10.260.40">
    <property type="entry name" value="lambda repressor-like DNA-binding domains"/>
    <property type="match status" value="1"/>
</dbReference>
<dbReference type="GO" id="GO:0003677">
    <property type="term" value="F:DNA binding"/>
    <property type="evidence" value="ECO:0007669"/>
    <property type="project" value="InterPro"/>
</dbReference>
<accession>A0A6N6M3J7</accession>
<dbReference type="EMBL" id="WACR01000013">
    <property type="protein sequence ID" value="KAB1061977.1"/>
    <property type="molecule type" value="Genomic_DNA"/>
</dbReference>
<gene>
    <name evidence="2" type="ORF">F3059_12930</name>
</gene>
<dbReference type="Pfam" id="PF01381">
    <property type="entry name" value="HTH_3"/>
    <property type="match status" value="1"/>
</dbReference>
<dbReference type="OrthoDB" id="1446758at2"/>
<dbReference type="InterPro" id="IPR010982">
    <property type="entry name" value="Lambda_DNA-bd_dom_sf"/>
</dbReference>
<name>A0A6N6M3J7_9FLAO</name>
<evidence type="ECO:0000313" key="2">
    <source>
        <dbReference type="EMBL" id="KAB1061977.1"/>
    </source>
</evidence>
<dbReference type="CDD" id="cd00093">
    <property type="entry name" value="HTH_XRE"/>
    <property type="match status" value="1"/>
</dbReference>
<comment type="caution">
    <text evidence="2">The sequence shown here is derived from an EMBL/GenBank/DDBJ whole genome shotgun (WGS) entry which is preliminary data.</text>
</comment>
<dbReference type="Proteomes" id="UP000435357">
    <property type="component" value="Unassembled WGS sequence"/>
</dbReference>
<dbReference type="AlphaFoldDB" id="A0A6N6M3J7"/>
<keyword evidence="3" id="KW-1185">Reference proteome</keyword>
<dbReference type="RefSeq" id="WP_151169954.1">
    <property type="nucleotide sequence ID" value="NZ_WACR01000013.1"/>
</dbReference>
<sequence length="123" mass="14256">MGSKNESPSDLLIERLKKVRNDRGFSQEYVADKLDTSVTSYQRLEAGKVKITVDRLLQLSSILNVSFKYFVDDFIDDEVETSTLNDEQVPYDKKSSRKILIELEVDDELDKILRDKVKEQYSS</sequence>
<proteinExistence type="predicted"/>
<evidence type="ECO:0000259" key="1">
    <source>
        <dbReference type="PROSITE" id="PS50943"/>
    </source>
</evidence>
<organism evidence="2 3">
    <name type="scientific">Salibacter halophilus</name>
    <dbReference type="NCBI Taxonomy" id="1803916"/>
    <lineage>
        <taxon>Bacteria</taxon>
        <taxon>Pseudomonadati</taxon>
        <taxon>Bacteroidota</taxon>
        <taxon>Flavobacteriia</taxon>
        <taxon>Flavobacteriales</taxon>
        <taxon>Salibacteraceae</taxon>
        <taxon>Salibacter</taxon>
    </lineage>
</organism>
<dbReference type="InterPro" id="IPR001387">
    <property type="entry name" value="Cro/C1-type_HTH"/>
</dbReference>
<dbReference type="PROSITE" id="PS50943">
    <property type="entry name" value="HTH_CROC1"/>
    <property type="match status" value="1"/>
</dbReference>
<dbReference type="SUPFAM" id="SSF47413">
    <property type="entry name" value="lambda repressor-like DNA-binding domains"/>
    <property type="match status" value="1"/>
</dbReference>
<dbReference type="SMART" id="SM00530">
    <property type="entry name" value="HTH_XRE"/>
    <property type="match status" value="1"/>
</dbReference>
<feature type="domain" description="HTH cro/C1-type" evidence="1">
    <location>
        <begin position="16"/>
        <end position="70"/>
    </location>
</feature>
<reference evidence="2 3" key="1">
    <citation type="submission" date="2019-09" db="EMBL/GenBank/DDBJ databases">
        <title>Genomes of Cryomorphaceae.</title>
        <authorList>
            <person name="Bowman J.P."/>
        </authorList>
    </citation>
    <scope>NUCLEOTIDE SEQUENCE [LARGE SCALE GENOMIC DNA]</scope>
    <source>
        <strain evidence="2 3">KCTC 52047</strain>
    </source>
</reference>
<protein>
    <submittedName>
        <fullName evidence="2">Helix-turn-helix transcriptional regulator</fullName>
    </submittedName>
</protein>